<dbReference type="AlphaFoldDB" id="A0AAQ3WSE9"/>
<feature type="region of interest" description="Disordered" evidence="13">
    <location>
        <begin position="202"/>
        <end position="230"/>
    </location>
</feature>
<evidence type="ECO:0000256" key="8">
    <source>
        <dbReference type="ARBA" id="ARBA00023034"/>
    </source>
</evidence>
<dbReference type="PANTHER" id="PTHR10896">
    <property type="entry name" value="GALACTOSYLGALACTOSYLXYLOSYLPROTEIN 3-BETA-GLUCURONOSYLTRANSFERASE BETA-1,3-GLUCURONYLTRANSFERASE"/>
    <property type="match status" value="1"/>
</dbReference>
<dbReference type="SUPFAM" id="SSF53448">
    <property type="entry name" value="Nucleotide-diphospho-sugar transferases"/>
    <property type="match status" value="1"/>
</dbReference>
<evidence type="ECO:0000313" key="14">
    <source>
        <dbReference type="EMBL" id="WVZ72357.1"/>
    </source>
</evidence>
<evidence type="ECO:0000256" key="12">
    <source>
        <dbReference type="RuleBase" id="RU363127"/>
    </source>
</evidence>
<keyword evidence="9" id="KW-0472">Membrane</keyword>
<keyword evidence="4 12" id="KW-0808">Transferase</keyword>
<keyword evidence="11 12" id="KW-0961">Cell wall biogenesis/degradation</keyword>
<keyword evidence="7" id="KW-1133">Transmembrane helix</keyword>
<keyword evidence="3" id="KW-0328">Glycosyltransferase</keyword>
<comment type="similarity">
    <text evidence="2 12">Belongs to the glycosyltransferase 43 family.</text>
</comment>
<keyword evidence="10" id="KW-0325">Glycoprotein</keyword>
<dbReference type="InterPro" id="IPR029044">
    <property type="entry name" value="Nucleotide-diphossugar_trans"/>
</dbReference>
<dbReference type="Gene3D" id="3.90.550.10">
    <property type="entry name" value="Spore Coat Polysaccharide Biosynthesis Protein SpsA, Chain A"/>
    <property type="match status" value="1"/>
</dbReference>
<feature type="compositionally biased region" description="Polar residues" evidence="13">
    <location>
        <begin position="204"/>
        <end position="216"/>
    </location>
</feature>
<keyword evidence="5" id="KW-0812">Transmembrane</keyword>
<evidence type="ECO:0000256" key="13">
    <source>
        <dbReference type="SAM" id="MobiDB-lite"/>
    </source>
</evidence>
<dbReference type="GO" id="GO:0009834">
    <property type="term" value="P:plant-type secondary cell wall biogenesis"/>
    <property type="evidence" value="ECO:0007669"/>
    <property type="project" value="TreeGrafter"/>
</dbReference>
<dbReference type="GO" id="GO:0015018">
    <property type="term" value="F:galactosylgalactosylxylosylprotein 3-beta-glucuronosyltransferase activity"/>
    <property type="evidence" value="ECO:0007669"/>
    <property type="project" value="InterPro"/>
</dbReference>
<evidence type="ECO:0000256" key="2">
    <source>
        <dbReference type="ARBA" id="ARBA00007706"/>
    </source>
</evidence>
<dbReference type="GO" id="GO:0010417">
    <property type="term" value="P:glucuronoxylan biosynthetic process"/>
    <property type="evidence" value="ECO:0007669"/>
    <property type="project" value="TreeGrafter"/>
</dbReference>
<keyword evidence="15" id="KW-1185">Reference proteome</keyword>
<gene>
    <name evidence="14" type="ORF">U9M48_020831</name>
</gene>
<evidence type="ECO:0000256" key="5">
    <source>
        <dbReference type="ARBA" id="ARBA00022692"/>
    </source>
</evidence>
<sequence length="285" mass="30379">MEPAERSNKRVQPWITATLHFSLCFAVGALAALAPLAATGANTRASFLGPLSTALPAPAPPVPDLGLLLIVTVTRPDDGMAQDAALARLAHTLRHVPPPLLWIVVGAKNRTATARAARLLRGTGVMFRHLAYDATNFTGAEAGGEEDRQRDVALSHIERHRLSGVVHFAAASGVYDLRFFQTLRQTRGFSAWPVATISPEDQRVTTQGPTCNSSPITGWYEEDSSTNRTQRISNTTGAVDTSANSSSSSSNLPNINISGIGFRSSLLWNPQISLNSRNSSAGATQ</sequence>
<keyword evidence="6 12" id="KW-0735">Signal-anchor</keyword>
<name>A0AAQ3WSE9_PASNO</name>
<comment type="subcellular location">
    <subcellularLocation>
        <location evidence="1 12">Golgi apparatus membrane</location>
        <topology evidence="1 12">Single-pass type II membrane protein</topology>
    </subcellularLocation>
</comment>
<dbReference type="Proteomes" id="UP001341281">
    <property type="component" value="Chromosome 04"/>
</dbReference>
<evidence type="ECO:0000256" key="3">
    <source>
        <dbReference type="ARBA" id="ARBA00022676"/>
    </source>
</evidence>
<dbReference type="GO" id="GO:0071555">
    <property type="term" value="P:cell wall organization"/>
    <property type="evidence" value="ECO:0007669"/>
    <property type="project" value="UniProtKB-KW"/>
</dbReference>
<dbReference type="GO" id="GO:0000139">
    <property type="term" value="C:Golgi membrane"/>
    <property type="evidence" value="ECO:0007669"/>
    <property type="project" value="UniProtKB-SubCell"/>
</dbReference>
<proteinExistence type="inferred from homology"/>
<dbReference type="InterPro" id="IPR005027">
    <property type="entry name" value="Glyco_trans_43"/>
</dbReference>
<evidence type="ECO:0000256" key="11">
    <source>
        <dbReference type="ARBA" id="ARBA00023316"/>
    </source>
</evidence>
<comment type="function">
    <text evidence="12">Involved in the synthesis of glucuronoxylan hemicellulose in secondary cell walls.</text>
</comment>
<evidence type="ECO:0000313" key="15">
    <source>
        <dbReference type="Proteomes" id="UP001341281"/>
    </source>
</evidence>
<evidence type="ECO:0000256" key="9">
    <source>
        <dbReference type="ARBA" id="ARBA00023136"/>
    </source>
</evidence>
<evidence type="ECO:0000256" key="4">
    <source>
        <dbReference type="ARBA" id="ARBA00022679"/>
    </source>
</evidence>
<keyword evidence="8 12" id="KW-0333">Golgi apparatus</keyword>
<accession>A0AAQ3WSE9</accession>
<feature type="non-terminal residue" evidence="14">
    <location>
        <position position="285"/>
    </location>
</feature>
<dbReference type="PANTHER" id="PTHR10896:SF32">
    <property type="entry name" value="GLUCURONOSYLTRANSFERASE OS01G0157700-RELATED"/>
    <property type="match status" value="1"/>
</dbReference>
<protein>
    <recommendedName>
        <fullName evidence="12">Glycosyltransferases</fullName>
        <ecNumber evidence="12">2.4.-.-</ecNumber>
    </recommendedName>
</protein>
<dbReference type="GO" id="GO:0042285">
    <property type="term" value="F:xylosyltransferase activity"/>
    <property type="evidence" value="ECO:0007669"/>
    <property type="project" value="TreeGrafter"/>
</dbReference>
<evidence type="ECO:0000256" key="1">
    <source>
        <dbReference type="ARBA" id="ARBA00004323"/>
    </source>
</evidence>
<evidence type="ECO:0000256" key="7">
    <source>
        <dbReference type="ARBA" id="ARBA00022989"/>
    </source>
</evidence>
<organism evidence="14 15">
    <name type="scientific">Paspalum notatum var. saurae</name>
    <dbReference type="NCBI Taxonomy" id="547442"/>
    <lineage>
        <taxon>Eukaryota</taxon>
        <taxon>Viridiplantae</taxon>
        <taxon>Streptophyta</taxon>
        <taxon>Embryophyta</taxon>
        <taxon>Tracheophyta</taxon>
        <taxon>Spermatophyta</taxon>
        <taxon>Magnoliopsida</taxon>
        <taxon>Liliopsida</taxon>
        <taxon>Poales</taxon>
        <taxon>Poaceae</taxon>
        <taxon>PACMAD clade</taxon>
        <taxon>Panicoideae</taxon>
        <taxon>Andropogonodae</taxon>
        <taxon>Paspaleae</taxon>
        <taxon>Paspalinae</taxon>
        <taxon>Paspalum</taxon>
    </lineage>
</organism>
<dbReference type="EMBL" id="CP144748">
    <property type="protein sequence ID" value="WVZ72357.1"/>
    <property type="molecule type" value="Genomic_DNA"/>
</dbReference>
<dbReference type="EC" id="2.4.-.-" evidence="12"/>
<evidence type="ECO:0000256" key="10">
    <source>
        <dbReference type="ARBA" id="ARBA00023180"/>
    </source>
</evidence>
<evidence type="ECO:0000256" key="6">
    <source>
        <dbReference type="ARBA" id="ARBA00022968"/>
    </source>
</evidence>
<dbReference type="Pfam" id="PF03360">
    <property type="entry name" value="Glyco_transf_43"/>
    <property type="match status" value="1"/>
</dbReference>
<reference evidence="14 15" key="1">
    <citation type="submission" date="2024-02" db="EMBL/GenBank/DDBJ databases">
        <title>High-quality chromosome-scale genome assembly of Pensacola bahiagrass (Paspalum notatum Flugge var. saurae).</title>
        <authorList>
            <person name="Vega J.M."/>
            <person name="Podio M."/>
            <person name="Orjuela J."/>
            <person name="Siena L.A."/>
            <person name="Pessino S.C."/>
            <person name="Combes M.C."/>
            <person name="Mariac C."/>
            <person name="Albertini E."/>
            <person name="Pupilli F."/>
            <person name="Ortiz J.P.A."/>
            <person name="Leblanc O."/>
        </authorList>
    </citation>
    <scope>NUCLEOTIDE SEQUENCE [LARGE SCALE GENOMIC DNA]</scope>
    <source>
        <strain evidence="14">R1</strain>
        <tissue evidence="14">Leaf</tissue>
    </source>
</reference>